<keyword evidence="8" id="KW-0594">Phospholipid biosynthesis</keyword>
<dbReference type="SMART" id="SM00195">
    <property type="entry name" value="DSPc"/>
    <property type="match status" value="1"/>
</dbReference>
<evidence type="ECO:0000256" key="13">
    <source>
        <dbReference type="ARBA" id="ARBA00051818"/>
    </source>
</evidence>
<dbReference type="GO" id="GO:0004721">
    <property type="term" value="F:phosphoprotein phosphatase activity"/>
    <property type="evidence" value="ECO:0007669"/>
    <property type="project" value="UniProtKB-KW"/>
</dbReference>
<evidence type="ECO:0000256" key="16">
    <source>
        <dbReference type="ARBA" id="ARBA00052780"/>
    </source>
</evidence>
<name>A0A9P0CSA1_9CUCU</name>
<evidence type="ECO:0000256" key="11">
    <source>
        <dbReference type="ARBA" id="ARBA00024224"/>
    </source>
</evidence>
<dbReference type="Pfam" id="PF00782">
    <property type="entry name" value="DSPc"/>
    <property type="match status" value="1"/>
</dbReference>
<dbReference type="GO" id="GO:0008654">
    <property type="term" value="P:phospholipid biosynthetic process"/>
    <property type="evidence" value="ECO:0007669"/>
    <property type="project" value="UniProtKB-KW"/>
</dbReference>
<evidence type="ECO:0000313" key="21">
    <source>
        <dbReference type="Proteomes" id="UP001153636"/>
    </source>
</evidence>
<dbReference type="InterPro" id="IPR000387">
    <property type="entry name" value="Tyr_Pase_dom"/>
</dbReference>
<dbReference type="PROSITE" id="PS50054">
    <property type="entry name" value="TYR_PHOSPHATASE_DUAL"/>
    <property type="match status" value="1"/>
</dbReference>
<dbReference type="AlphaFoldDB" id="A0A9P0CSA1"/>
<evidence type="ECO:0000256" key="12">
    <source>
        <dbReference type="ARBA" id="ARBA00050944"/>
    </source>
</evidence>
<dbReference type="GO" id="GO:0004439">
    <property type="term" value="F:phosphatidylinositol-4,5-bisphosphate 5-phosphatase activity"/>
    <property type="evidence" value="ECO:0007669"/>
    <property type="project" value="TreeGrafter"/>
</dbReference>
<accession>A0A9P0CSA1</accession>
<keyword evidence="5" id="KW-0904">Protein phosphatase</keyword>
<evidence type="ECO:0000259" key="18">
    <source>
        <dbReference type="PROSITE" id="PS50054"/>
    </source>
</evidence>
<keyword evidence="9" id="KW-1208">Phospholipid metabolism</keyword>
<dbReference type="InterPro" id="IPR020422">
    <property type="entry name" value="TYR_PHOSPHATASE_DUAL_dom"/>
</dbReference>
<evidence type="ECO:0000256" key="2">
    <source>
        <dbReference type="ARBA" id="ARBA00005189"/>
    </source>
</evidence>
<dbReference type="CDD" id="cd14524">
    <property type="entry name" value="PTPMT1"/>
    <property type="match status" value="1"/>
</dbReference>
<dbReference type="EC" id="3.1.3.27" evidence="11"/>
<evidence type="ECO:0000256" key="4">
    <source>
        <dbReference type="ARBA" id="ARBA00022801"/>
    </source>
</evidence>
<evidence type="ECO:0000256" key="14">
    <source>
        <dbReference type="ARBA" id="ARBA00052505"/>
    </source>
</evidence>
<evidence type="ECO:0000256" key="7">
    <source>
        <dbReference type="ARBA" id="ARBA00023136"/>
    </source>
</evidence>
<comment type="pathway">
    <text evidence="2">Lipid metabolism.</text>
</comment>
<evidence type="ECO:0000256" key="6">
    <source>
        <dbReference type="ARBA" id="ARBA00023098"/>
    </source>
</evidence>
<dbReference type="GO" id="GO:0016020">
    <property type="term" value="C:membrane"/>
    <property type="evidence" value="ECO:0007669"/>
    <property type="project" value="UniProtKB-SubCell"/>
</dbReference>
<dbReference type="OrthoDB" id="273181at2759"/>
<reference evidence="20" key="1">
    <citation type="submission" date="2022-01" db="EMBL/GenBank/DDBJ databases">
        <authorList>
            <person name="King R."/>
        </authorList>
    </citation>
    <scope>NUCLEOTIDE SEQUENCE</scope>
</reference>
<evidence type="ECO:0000256" key="3">
    <source>
        <dbReference type="ARBA" id="ARBA00022516"/>
    </source>
</evidence>
<comment type="catalytic activity">
    <reaction evidence="14">
        <text>1,2-dibutyryl-sn-glycero-3-phospho-(1D-myo-inositol-5-phosphate) + H2O = 1,2-dibutyryl-sn-glycero-3-phospho-(1D-myo-inositol) + phosphate</text>
        <dbReference type="Rhea" id="RHEA:42584"/>
        <dbReference type="ChEBI" id="CHEBI:15377"/>
        <dbReference type="ChEBI" id="CHEBI:43474"/>
        <dbReference type="ChEBI" id="CHEBI:82605"/>
        <dbReference type="ChEBI" id="CHEBI:82606"/>
    </reaction>
    <physiologicalReaction direction="left-to-right" evidence="14">
        <dbReference type="Rhea" id="RHEA:42585"/>
    </physiologicalReaction>
</comment>
<dbReference type="Gene3D" id="3.90.190.10">
    <property type="entry name" value="Protein tyrosine phosphatase superfamily"/>
    <property type="match status" value="1"/>
</dbReference>
<evidence type="ECO:0000256" key="9">
    <source>
        <dbReference type="ARBA" id="ARBA00023264"/>
    </source>
</evidence>
<comment type="catalytic activity">
    <reaction evidence="12">
        <text>a 1,2-diacyl-sn-glycero-3-phospho-(1'-sn-glycero-3'-phosphate) + H2O = a 1,2-diacyl-sn-glycero-3-phospho-(1'-sn-glycerol) + phosphate</text>
        <dbReference type="Rhea" id="RHEA:33751"/>
        <dbReference type="ChEBI" id="CHEBI:15377"/>
        <dbReference type="ChEBI" id="CHEBI:43474"/>
        <dbReference type="ChEBI" id="CHEBI:60110"/>
        <dbReference type="ChEBI" id="CHEBI:64716"/>
        <dbReference type="EC" id="3.1.3.27"/>
    </reaction>
    <physiologicalReaction direction="left-to-right" evidence="12">
        <dbReference type="Rhea" id="RHEA:33752"/>
    </physiologicalReaction>
</comment>
<evidence type="ECO:0000259" key="19">
    <source>
        <dbReference type="PROSITE" id="PS50056"/>
    </source>
</evidence>
<evidence type="ECO:0000256" key="5">
    <source>
        <dbReference type="ARBA" id="ARBA00022912"/>
    </source>
</evidence>
<protein>
    <recommendedName>
        <fullName evidence="17">Phosphatidylglycerophosphatase and protein-tyrosine phosphatase 1</fullName>
        <ecNumber evidence="11">3.1.3.27</ecNumber>
    </recommendedName>
</protein>
<keyword evidence="7" id="KW-0472">Membrane</keyword>
<dbReference type="SUPFAM" id="SSF52799">
    <property type="entry name" value="(Phosphotyrosine protein) phosphatases II"/>
    <property type="match status" value="1"/>
</dbReference>
<dbReference type="GO" id="GO:0008962">
    <property type="term" value="F:phosphatidylglycerophosphatase activity"/>
    <property type="evidence" value="ECO:0007669"/>
    <property type="project" value="UniProtKB-EC"/>
</dbReference>
<dbReference type="InterPro" id="IPR016130">
    <property type="entry name" value="Tyr_Pase_AS"/>
</dbReference>
<comment type="catalytic activity">
    <reaction evidence="16">
        <text>1,2-dioctanoyl-sn-glycero-3-phospho-(1D-myo-inositol-5-phosphate) + H2O = 1,2-dioctanoyl-sn-glycero-3-phospho-(1D-myo-inositol) + phosphate</text>
        <dbReference type="Rhea" id="RHEA:42308"/>
        <dbReference type="ChEBI" id="CHEBI:15377"/>
        <dbReference type="ChEBI" id="CHEBI:43474"/>
        <dbReference type="ChEBI" id="CHEBI:65221"/>
        <dbReference type="ChEBI" id="CHEBI:78911"/>
    </reaction>
    <physiologicalReaction direction="left-to-right" evidence="16">
        <dbReference type="Rhea" id="RHEA:42309"/>
    </physiologicalReaction>
</comment>
<dbReference type="PROSITE" id="PS50056">
    <property type="entry name" value="TYR_PHOSPHATASE_2"/>
    <property type="match status" value="1"/>
</dbReference>
<comment type="subcellular location">
    <subcellularLocation>
        <location evidence="1">Membrane</location>
    </subcellularLocation>
</comment>
<evidence type="ECO:0000313" key="20">
    <source>
        <dbReference type="EMBL" id="CAH1105638.1"/>
    </source>
</evidence>
<organism evidence="20 21">
    <name type="scientific">Psylliodes chrysocephalus</name>
    <dbReference type="NCBI Taxonomy" id="3402493"/>
    <lineage>
        <taxon>Eukaryota</taxon>
        <taxon>Metazoa</taxon>
        <taxon>Ecdysozoa</taxon>
        <taxon>Arthropoda</taxon>
        <taxon>Hexapoda</taxon>
        <taxon>Insecta</taxon>
        <taxon>Pterygota</taxon>
        <taxon>Neoptera</taxon>
        <taxon>Endopterygota</taxon>
        <taxon>Coleoptera</taxon>
        <taxon>Polyphaga</taxon>
        <taxon>Cucujiformia</taxon>
        <taxon>Chrysomeloidea</taxon>
        <taxon>Chrysomelidae</taxon>
        <taxon>Galerucinae</taxon>
        <taxon>Alticini</taxon>
        <taxon>Psylliodes</taxon>
    </lineage>
</organism>
<comment type="pathway">
    <text evidence="10">Phospholipid metabolism; phosphatidylglycerol biosynthesis; phosphatidylglycerol from CDP-diacylglycerol: step 2/2.</text>
</comment>
<dbReference type="InterPro" id="IPR000340">
    <property type="entry name" value="Dual-sp_phosphatase_cat-dom"/>
</dbReference>
<comment type="catalytic activity">
    <reaction evidence="13">
        <text>a 1-acyl-2-hexanoyl-sn-glycero-3-phospho-(1D-myo-inositol-5-phosphate) + H2O = a 1-acyl-2-hexanoyl-sn-glycero-3-phospho-(1D-myo-inositol) + phosphate</text>
        <dbReference type="Rhea" id="RHEA:42320"/>
        <dbReference type="ChEBI" id="CHEBI:15377"/>
        <dbReference type="ChEBI" id="CHEBI:43474"/>
        <dbReference type="ChEBI" id="CHEBI:78930"/>
        <dbReference type="ChEBI" id="CHEBI:78931"/>
    </reaction>
    <physiologicalReaction direction="left-to-right" evidence="13">
        <dbReference type="Rhea" id="RHEA:42321"/>
    </physiologicalReaction>
</comment>
<keyword evidence="4" id="KW-0378">Hydrolase</keyword>
<dbReference type="Proteomes" id="UP001153636">
    <property type="component" value="Chromosome 2"/>
</dbReference>
<dbReference type="InterPro" id="IPR044596">
    <property type="entry name" value="PTPMT1-like"/>
</dbReference>
<dbReference type="InterPro" id="IPR042165">
    <property type="entry name" value="PTPMT1"/>
</dbReference>
<evidence type="ECO:0000256" key="8">
    <source>
        <dbReference type="ARBA" id="ARBA00023209"/>
    </source>
</evidence>
<evidence type="ECO:0000256" key="1">
    <source>
        <dbReference type="ARBA" id="ARBA00004370"/>
    </source>
</evidence>
<dbReference type="PANTHER" id="PTHR46712:SF1">
    <property type="entry name" value="PHOSPHATIDYLGLYCEROPHOSPHATASE AND PROTEIN-TYROSINE PHOSPHATASE 1"/>
    <property type="match status" value="1"/>
</dbReference>
<evidence type="ECO:0000256" key="15">
    <source>
        <dbReference type="ARBA" id="ARBA00052632"/>
    </source>
</evidence>
<dbReference type="InterPro" id="IPR029021">
    <property type="entry name" value="Prot-tyrosine_phosphatase-like"/>
</dbReference>
<dbReference type="GO" id="GO:0005737">
    <property type="term" value="C:cytoplasm"/>
    <property type="evidence" value="ECO:0007669"/>
    <property type="project" value="UniProtKB-ARBA"/>
</dbReference>
<comment type="catalytic activity">
    <reaction evidence="15">
        <text>1,2-di-(9Z-octadecenoyl)-sn-glycero-3-phospho-(1'-sn-glycerol-3'-phosphate) + H2O = 1,2-di-(9Z-octadecenoyl)-sn-glycero-3-phospho-(1'-sn-glycerol) + phosphate</text>
        <dbReference type="Rhea" id="RHEA:42304"/>
        <dbReference type="ChEBI" id="CHEBI:15377"/>
        <dbReference type="ChEBI" id="CHEBI:43474"/>
        <dbReference type="ChEBI" id="CHEBI:75163"/>
        <dbReference type="ChEBI" id="CHEBI:78907"/>
    </reaction>
    <physiologicalReaction direction="left-to-right" evidence="15">
        <dbReference type="Rhea" id="RHEA:42305"/>
    </physiologicalReaction>
</comment>
<sequence>MCDFLAGMFARISFYPTLVYNLFMEKVCSRQWYNRIDDVVILGALPFPSVAKQLIEKENVKGVISMNESYELFLANDSKAWEALGVEFLQLPTTDIFATPCQNKLIEGVEFINKFTKNNKIIDGKSESSVYVHCKAGRTRSATLVGCYLMHRYHWTPERAIEHMKEKRPHILMHSKQWEALRIFQCNLKNVNV</sequence>
<dbReference type="EMBL" id="OV651814">
    <property type="protein sequence ID" value="CAH1105638.1"/>
    <property type="molecule type" value="Genomic_DNA"/>
</dbReference>
<keyword evidence="21" id="KW-1185">Reference proteome</keyword>
<keyword evidence="3" id="KW-0444">Lipid biosynthesis</keyword>
<feature type="domain" description="Tyrosine specific protein phosphatases" evidence="19">
    <location>
        <begin position="109"/>
        <end position="179"/>
    </location>
</feature>
<feature type="domain" description="Tyrosine-protein phosphatase" evidence="18">
    <location>
        <begin position="32"/>
        <end position="190"/>
    </location>
</feature>
<proteinExistence type="predicted"/>
<gene>
    <name evidence="20" type="ORF">PSYICH_LOCUS7221</name>
</gene>
<evidence type="ECO:0000256" key="17">
    <source>
        <dbReference type="ARBA" id="ARBA00069309"/>
    </source>
</evidence>
<dbReference type="FunFam" id="3.90.190.10:FF:000060">
    <property type="entry name" value="Phosphatidylglycerophosphatase and protein-tyrosine phosphatase 1"/>
    <property type="match status" value="1"/>
</dbReference>
<dbReference type="PROSITE" id="PS00383">
    <property type="entry name" value="TYR_PHOSPHATASE_1"/>
    <property type="match status" value="1"/>
</dbReference>
<keyword evidence="6" id="KW-0443">Lipid metabolism</keyword>
<evidence type="ECO:0000256" key="10">
    <source>
        <dbReference type="ARBA" id="ARBA00024192"/>
    </source>
</evidence>
<dbReference type="PANTHER" id="PTHR46712">
    <property type="entry name" value="PHOSPHATIDYLGLYCEROPHOSPHATASE AND PROTEIN-TYROSINE PHOSPHATASE 1"/>
    <property type="match status" value="1"/>
</dbReference>